<evidence type="ECO:0000313" key="3">
    <source>
        <dbReference type="Proteomes" id="UP001499988"/>
    </source>
</evidence>
<feature type="transmembrane region" description="Helical" evidence="1">
    <location>
        <begin position="176"/>
        <end position="198"/>
    </location>
</feature>
<dbReference type="RefSeq" id="WP_345335357.1">
    <property type="nucleotide sequence ID" value="NZ_BAABJZ010000071.1"/>
</dbReference>
<keyword evidence="3" id="KW-1185">Reference proteome</keyword>
<accession>A0ABP9EVU8</accession>
<feature type="transmembrane region" description="Helical" evidence="1">
    <location>
        <begin position="91"/>
        <end position="109"/>
    </location>
</feature>
<evidence type="ECO:0000256" key="1">
    <source>
        <dbReference type="SAM" id="Phobius"/>
    </source>
</evidence>
<keyword evidence="1" id="KW-0812">Transmembrane</keyword>
<sequence length="266" mass="29147">MLNLLLMIKIVLAVTMVIGLARIAEKVGPDWAGVLSGFPLGIALVLFFYGIEQGTAYASQAAYSGLLGLACSLGFVVIYAQTSRLFHERSWFPMGLALFGFYGLASFALKLPYIAGWGALFAVVAAWIASRLLHPLLEPSFRAVNPKWWMFWGRAVLAALLVVIVTSLANWLSPEWAGMLASFPLTLFSLMLLLQLSYGTGPPMVLAKHFPYGVGSLIVYTIAVAKLYPLIGVALGTALAFALAGIYLLGFAYWRRYRHKIGRRRH</sequence>
<evidence type="ECO:0008006" key="4">
    <source>
        <dbReference type="Google" id="ProtNLM"/>
    </source>
</evidence>
<keyword evidence="1" id="KW-1133">Transmembrane helix</keyword>
<feature type="transmembrane region" description="Helical" evidence="1">
    <location>
        <begin position="31"/>
        <end position="51"/>
    </location>
</feature>
<name>A0ABP9EVU8_9GAMM</name>
<comment type="caution">
    <text evidence="2">The sequence shown here is derived from an EMBL/GenBank/DDBJ whole genome shotgun (WGS) entry which is preliminary data.</text>
</comment>
<dbReference type="Proteomes" id="UP001499988">
    <property type="component" value="Unassembled WGS sequence"/>
</dbReference>
<evidence type="ECO:0000313" key="2">
    <source>
        <dbReference type="EMBL" id="GAA4887535.1"/>
    </source>
</evidence>
<feature type="transmembrane region" description="Helical" evidence="1">
    <location>
        <begin position="234"/>
        <end position="254"/>
    </location>
</feature>
<gene>
    <name evidence="2" type="ORF">GCM10023333_21200</name>
</gene>
<reference evidence="3" key="1">
    <citation type="journal article" date="2019" name="Int. J. Syst. Evol. Microbiol.">
        <title>The Global Catalogue of Microorganisms (GCM) 10K type strain sequencing project: providing services to taxonomists for standard genome sequencing and annotation.</title>
        <authorList>
            <consortium name="The Broad Institute Genomics Platform"/>
            <consortium name="The Broad Institute Genome Sequencing Center for Infectious Disease"/>
            <person name="Wu L."/>
            <person name="Ma J."/>
        </authorList>
    </citation>
    <scope>NUCLEOTIDE SEQUENCE [LARGE SCALE GENOMIC DNA]</scope>
    <source>
        <strain evidence="3">JCM 18401</strain>
    </source>
</reference>
<proteinExistence type="predicted"/>
<organism evidence="2 3">
    <name type="scientific">Ferrimonas pelagia</name>
    <dbReference type="NCBI Taxonomy" id="1177826"/>
    <lineage>
        <taxon>Bacteria</taxon>
        <taxon>Pseudomonadati</taxon>
        <taxon>Pseudomonadota</taxon>
        <taxon>Gammaproteobacteria</taxon>
        <taxon>Alteromonadales</taxon>
        <taxon>Ferrimonadaceae</taxon>
        <taxon>Ferrimonas</taxon>
    </lineage>
</organism>
<protein>
    <recommendedName>
        <fullName evidence="4">DUF3147 family protein</fullName>
    </recommendedName>
</protein>
<feature type="transmembrane region" description="Helical" evidence="1">
    <location>
        <begin position="57"/>
        <end position="79"/>
    </location>
</feature>
<keyword evidence="1" id="KW-0472">Membrane</keyword>
<feature type="transmembrane region" description="Helical" evidence="1">
    <location>
        <begin position="149"/>
        <end position="170"/>
    </location>
</feature>
<feature type="transmembrane region" description="Helical" evidence="1">
    <location>
        <begin position="115"/>
        <end position="137"/>
    </location>
</feature>
<dbReference type="EMBL" id="BAABJZ010000071">
    <property type="protein sequence ID" value="GAA4887535.1"/>
    <property type="molecule type" value="Genomic_DNA"/>
</dbReference>
<feature type="transmembrane region" description="Helical" evidence="1">
    <location>
        <begin position="6"/>
        <end position="24"/>
    </location>
</feature>